<reference evidence="2 4" key="2">
    <citation type="submission" date="2020-02" db="EMBL/GenBank/DDBJ databases">
        <title>Genome sequence of Parvularcula flava strain NH6-79.</title>
        <authorList>
            <person name="Abdul Karim M.H."/>
            <person name="Lam M.Q."/>
            <person name="Chen S.J."/>
            <person name="Yahya A."/>
            <person name="Shahir S."/>
            <person name="Shamsir M.S."/>
            <person name="Chong C.S."/>
        </authorList>
    </citation>
    <scope>NUCLEOTIDE SEQUENCE [LARGE SCALE GENOMIC DNA]</scope>
    <source>
        <strain evidence="2 4">NH6-79</strain>
    </source>
</reference>
<dbReference type="Proteomes" id="UP000818603">
    <property type="component" value="Unassembled WGS sequence"/>
</dbReference>
<dbReference type="GO" id="GO:0016301">
    <property type="term" value="F:kinase activity"/>
    <property type="evidence" value="ECO:0007669"/>
    <property type="project" value="UniProtKB-KW"/>
</dbReference>
<keyword evidence="2" id="KW-0418">Kinase</keyword>
<reference evidence="1" key="3">
    <citation type="submission" date="2020-09" db="EMBL/GenBank/DDBJ databases">
        <authorList>
            <person name="Sun Q."/>
            <person name="Zhou Y."/>
        </authorList>
    </citation>
    <scope>NUCLEOTIDE SEQUENCE</scope>
    <source>
        <strain evidence="1">CGMCC 1.14984</strain>
    </source>
</reference>
<dbReference type="SUPFAM" id="SSF55874">
    <property type="entry name" value="ATPase domain of HSP90 chaperone/DNA topoisomerase II/histidine kinase"/>
    <property type="match status" value="1"/>
</dbReference>
<evidence type="ECO:0000313" key="4">
    <source>
        <dbReference type="Proteomes" id="UP000818603"/>
    </source>
</evidence>
<organism evidence="1 3">
    <name type="scientific">Aquisalinus luteolus</name>
    <dbReference type="NCBI Taxonomy" id="1566827"/>
    <lineage>
        <taxon>Bacteria</taxon>
        <taxon>Pseudomonadati</taxon>
        <taxon>Pseudomonadota</taxon>
        <taxon>Alphaproteobacteria</taxon>
        <taxon>Parvularculales</taxon>
        <taxon>Parvularculaceae</taxon>
        <taxon>Aquisalinus</taxon>
    </lineage>
</organism>
<dbReference type="EMBL" id="VCJR02000007">
    <property type="protein sequence ID" value="NHK29682.1"/>
    <property type="molecule type" value="Genomic_DNA"/>
</dbReference>
<comment type="caution">
    <text evidence="1">The sequence shown here is derived from an EMBL/GenBank/DDBJ whole genome shotgun (WGS) entry which is preliminary data.</text>
</comment>
<evidence type="ECO:0000313" key="3">
    <source>
        <dbReference type="Proteomes" id="UP000621856"/>
    </source>
</evidence>
<gene>
    <name evidence="2" type="ORF">FF098_017380</name>
    <name evidence="1" type="ORF">GCM10011355_34370</name>
</gene>
<reference evidence="1" key="1">
    <citation type="journal article" date="2014" name="Int. J. Syst. Evol. Microbiol.">
        <title>Complete genome sequence of Corynebacterium casei LMG S-19264T (=DSM 44701T), isolated from a smear-ripened cheese.</title>
        <authorList>
            <consortium name="US DOE Joint Genome Institute (JGI-PGF)"/>
            <person name="Walter F."/>
            <person name="Albersmeier A."/>
            <person name="Kalinowski J."/>
            <person name="Ruckert C."/>
        </authorList>
    </citation>
    <scope>NUCLEOTIDE SEQUENCE</scope>
    <source>
        <strain evidence="1">CGMCC 1.14984</strain>
    </source>
</reference>
<name>A0A8J3A4I7_9PROT</name>
<dbReference type="Proteomes" id="UP000621856">
    <property type="component" value="Unassembled WGS sequence"/>
</dbReference>
<dbReference type="RefSeq" id="WP_155142975.1">
    <property type="nucleotide sequence ID" value="NZ_BMGZ01000006.1"/>
</dbReference>
<protein>
    <submittedName>
        <fullName evidence="2">Sensor histidine kinase</fullName>
    </submittedName>
</protein>
<evidence type="ECO:0000313" key="2">
    <source>
        <dbReference type="EMBL" id="NHK29682.1"/>
    </source>
</evidence>
<accession>A0A8J3A4I7</accession>
<proteinExistence type="predicted"/>
<dbReference type="AlphaFoldDB" id="A0A8J3A4I7"/>
<dbReference type="InterPro" id="IPR036890">
    <property type="entry name" value="HATPase_C_sf"/>
</dbReference>
<keyword evidence="2" id="KW-0808">Transferase</keyword>
<dbReference type="Gene3D" id="3.30.565.10">
    <property type="entry name" value="Histidine kinase-like ATPase, C-terminal domain"/>
    <property type="match status" value="1"/>
</dbReference>
<keyword evidence="4" id="KW-1185">Reference proteome</keyword>
<sequence length="655" mass="74749">MDYLKPADMPAVLERTNYKHTDENFLLPIYEAISNAIYSTQSRWGDDVSSQGQVRVSISTGNFEAVIADNGLGLNKENYAYFLTPFTGYRLKKGGKGFGRFIAFKVFEDIIYTSKFKVENNTVTRVFGFNIYQEPQILDSPLNPPTLPFDQGCVVRYQYPKAEFDKIIESLEGEEIVERTIRYFLPFFLSGDMPDLAITVDGAKFDARSHFAEFFSPEIQQTVDIDLGTETREFRIDITKVKREKLFKEHMALLFADGRIIGTGRKISGKIGNAHFDAPDGSKQIYIASISGDFLDERANTARTEIEATNEEIDAIVDRVTDFILGIESEFVQRHRASQAGGVAKAIVRNPLLRSALNGKSIADYVSNKPMNWKAENFVADLALQRFRDQRNWQKEFEEGLKAPEKLIEMREKIAEQLDEENKDALASYVAHRRSVIELAEAVLGFQDDGKMSLEDVFHDLVHPRHEDSDSTKFYQHNLWLLDERLAFFSYCSSDRTLHGKRRQKGDKVADLVMFDDCSIYREGDKDTVVLIEFKKPGRDDYSYADPKRDPIQQVIETAVKIRSTGRLITKSGRTIAVPDGVRLYAYVVADVEPTLRTVCENHDMHDSWDQKGFYMYHAKKDIFIEVMGYDKLLDDAKKRNAAFFDVLLGELADG</sequence>
<evidence type="ECO:0000313" key="1">
    <source>
        <dbReference type="EMBL" id="GGI02121.1"/>
    </source>
</evidence>
<dbReference type="EMBL" id="BMGZ01000006">
    <property type="protein sequence ID" value="GGI02121.1"/>
    <property type="molecule type" value="Genomic_DNA"/>
</dbReference>